<evidence type="ECO:0000256" key="4">
    <source>
        <dbReference type="ARBA" id="ARBA00022729"/>
    </source>
</evidence>
<evidence type="ECO:0000256" key="2">
    <source>
        <dbReference type="ARBA" id="ARBA00008779"/>
    </source>
</evidence>
<dbReference type="InterPro" id="IPR017850">
    <property type="entry name" value="Alkaline_phosphatase_core_sf"/>
</dbReference>
<dbReference type="GO" id="GO:0004065">
    <property type="term" value="F:arylsulfatase activity"/>
    <property type="evidence" value="ECO:0007669"/>
    <property type="project" value="TreeGrafter"/>
</dbReference>
<dbReference type="GO" id="GO:0046872">
    <property type="term" value="F:metal ion binding"/>
    <property type="evidence" value="ECO:0007669"/>
    <property type="project" value="UniProtKB-KW"/>
</dbReference>
<keyword evidence="3" id="KW-0479">Metal-binding</keyword>
<dbReference type="STRING" id="1477437.SAMN05444682_101370"/>
<dbReference type="Gene3D" id="3.40.720.10">
    <property type="entry name" value="Alkaline Phosphatase, subunit A"/>
    <property type="match status" value="1"/>
</dbReference>
<dbReference type="InterPro" id="IPR000917">
    <property type="entry name" value="Sulfatase_N"/>
</dbReference>
<keyword evidence="10" id="KW-1185">Reference proteome</keyword>
<keyword evidence="4 7" id="KW-0732">Signal</keyword>
<accession>A0A1I3D9Q5</accession>
<dbReference type="PANTHER" id="PTHR42693:SF42">
    <property type="entry name" value="ARYLSULFATASE G"/>
    <property type="match status" value="1"/>
</dbReference>
<keyword evidence="6" id="KW-0106">Calcium</keyword>
<evidence type="ECO:0000256" key="3">
    <source>
        <dbReference type="ARBA" id="ARBA00022723"/>
    </source>
</evidence>
<evidence type="ECO:0000256" key="6">
    <source>
        <dbReference type="ARBA" id="ARBA00022837"/>
    </source>
</evidence>
<sequence>MHKCLIGLVSLLLCFQGVMAGGKNPNRPNIIFILVDDLGWADLATYGNSIHETPNIDRLAASGMTFTDAYASAPICSASRASLLTGKSPARLGFEFVTKPDDSDVPEGTLLRQPRYPRDLPLSEKTIAEQISPTYVCGYFGKWHLTQENDRYLGWGNMFGPFQQGFRVGAEHRGSHSYGYSPAEKGTFSNLASGTFPVDSVTELSIRFLEQHRDAPFMLYYSMYYVHAPVKTRSKWLYDKYREKLGSAASEELIHYAAFIETMDHYIGQLLQAVEQLKLGENTLIVFTSDNGGDPRFSKSESLRGGKWTLYEAGIRIPTIVCWKNVIKAGAISRIPINGYDWYPTIAELTGVPNLPKCTIDGQSIVPVLLGKGQSTTDKNRILYWHFPFYHPPVVNSKPQSAIRMGKYKAIYFYEEDRIELYDLDTDSAEQHDISRAEPAQASTMKKLLFDKLDLVHARMPVKN</sequence>
<evidence type="ECO:0000313" key="9">
    <source>
        <dbReference type="EMBL" id="SFH83329.1"/>
    </source>
</evidence>
<protein>
    <submittedName>
        <fullName evidence="9">Uncharacterized sulfatase</fullName>
    </submittedName>
</protein>
<keyword evidence="5" id="KW-0378">Hydrolase</keyword>
<dbReference type="Proteomes" id="UP000198670">
    <property type="component" value="Unassembled WGS sequence"/>
</dbReference>
<dbReference type="PANTHER" id="PTHR42693">
    <property type="entry name" value="ARYLSULFATASE FAMILY MEMBER"/>
    <property type="match status" value="1"/>
</dbReference>
<feature type="chain" id="PRO_5011600948" evidence="7">
    <location>
        <begin position="21"/>
        <end position="464"/>
    </location>
</feature>
<evidence type="ECO:0000256" key="5">
    <source>
        <dbReference type="ARBA" id="ARBA00022801"/>
    </source>
</evidence>
<dbReference type="AlphaFoldDB" id="A0A1I3D9Q5"/>
<feature type="domain" description="Sulfatase N-terminal" evidence="8">
    <location>
        <begin position="28"/>
        <end position="352"/>
    </location>
</feature>
<dbReference type="InterPro" id="IPR050738">
    <property type="entry name" value="Sulfatase"/>
</dbReference>
<dbReference type="Pfam" id="PF00884">
    <property type="entry name" value="Sulfatase"/>
    <property type="match status" value="1"/>
</dbReference>
<dbReference type="Gene3D" id="3.30.1120.10">
    <property type="match status" value="1"/>
</dbReference>
<dbReference type="RefSeq" id="WP_090623349.1">
    <property type="nucleotide sequence ID" value="NZ_FOQO01000001.1"/>
</dbReference>
<dbReference type="SUPFAM" id="SSF53649">
    <property type="entry name" value="Alkaline phosphatase-like"/>
    <property type="match status" value="1"/>
</dbReference>
<evidence type="ECO:0000259" key="8">
    <source>
        <dbReference type="Pfam" id="PF00884"/>
    </source>
</evidence>
<dbReference type="CDD" id="cd16144">
    <property type="entry name" value="ARS_like"/>
    <property type="match status" value="1"/>
</dbReference>
<dbReference type="EMBL" id="FOQO01000001">
    <property type="protein sequence ID" value="SFH83329.1"/>
    <property type="molecule type" value="Genomic_DNA"/>
</dbReference>
<feature type="signal peptide" evidence="7">
    <location>
        <begin position="1"/>
        <end position="20"/>
    </location>
</feature>
<organism evidence="9 10">
    <name type="scientific">Parapedobacter indicus</name>
    <dbReference type="NCBI Taxonomy" id="1477437"/>
    <lineage>
        <taxon>Bacteria</taxon>
        <taxon>Pseudomonadati</taxon>
        <taxon>Bacteroidota</taxon>
        <taxon>Sphingobacteriia</taxon>
        <taxon>Sphingobacteriales</taxon>
        <taxon>Sphingobacteriaceae</taxon>
        <taxon>Parapedobacter</taxon>
    </lineage>
</organism>
<reference evidence="9 10" key="1">
    <citation type="submission" date="2016-10" db="EMBL/GenBank/DDBJ databases">
        <authorList>
            <person name="de Groot N.N."/>
        </authorList>
    </citation>
    <scope>NUCLEOTIDE SEQUENCE [LARGE SCALE GENOMIC DNA]</scope>
    <source>
        <strain evidence="9 10">RK1</strain>
    </source>
</reference>
<proteinExistence type="inferred from homology"/>
<comment type="similarity">
    <text evidence="2">Belongs to the sulfatase family.</text>
</comment>
<dbReference type="OrthoDB" id="9765065at2"/>
<name>A0A1I3D9Q5_9SPHI</name>
<evidence type="ECO:0000256" key="1">
    <source>
        <dbReference type="ARBA" id="ARBA00001913"/>
    </source>
</evidence>
<evidence type="ECO:0000256" key="7">
    <source>
        <dbReference type="SAM" id="SignalP"/>
    </source>
</evidence>
<gene>
    <name evidence="9" type="ORF">SAMN05444682_101370</name>
</gene>
<evidence type="ECO:0000313" key="10">
    <source>
        <dbReference type="Proteomes" id="UP000198670"/>
    </source>
</evidence>
<comment type="cofactor">
    <cofactor evidence="1">
        <name>Ca(2+)</name>
        <dbReference type="ChEBI" id="CHEBI:29108"/>
    </cofactor>
</comment>